<dbReference type="PROSITE" id="PS50097">
    <property type="entry name" value="BTB"/>
    <property type="match status" value="1"/>
</dbReference>
<dbReference type="PANTHER" id="PTHR47843">
    <property type="entry name" value="BTB DOMAIN-CONTAINING PROTEIN-RELATED"/>
    <property type="match status" value="1"/>
</dbReference>
<organism evidence="3 4">
    <name type="scientific">Lophium mytilinum</name>
    <dbReference type="NCBI Taxonomy" id="390894"/>
    <lineage>
        <taxon>Eukaryota</taxon>
        <taxon>Fungi</taxon>
        <taxon>Dikarya</taxon>
        <taxon>Ascomycota</taxon>
        <taxon>Pezizomycotina</taxon>
        <taxon>Dothideomycetes</taxon>
        <taxon>Pleosporomycetidae</taxon>
        <taxon>Mytilinidiales</taxon>
        <taxon>Mytilinidiaceae</taxon>
        <taxon>Lophium</taxon>
    </lineage>
</organism>
<reference evidence="3" key="1">
    <citation type="journal article" date="2020" name="Stud. Mycol.">
        <title>101 Dothideomycetes genomes: a test case for predicting lifestyles and emergence of pathogens.</title>
        <authorList>
            <person name="Haridas S."/>
            <person name="Albert R."/>
            <person name="Binder M."/>
            <person name="Bloem J."/>
            <person name="Labutti K."/>
            <person name="Salamov A."/>
            <person name="Andreopoulos B."/>
            <person name="Baker S."/>
            <person name="Barry K."/>
            <person name="Bills G."/>
            <person name="Bluhm B."/>
            <person name="Cannon C."/>
            <person name="Castanera R."/>
            <person name="Culley D."/>
            <person name="Daum C."/>
            <person name="Ezra D."/>
            <person name="Gonzalez J."/>
            <person name="Henrissat B."/>
            <person name="Kuo A."/>
            <person name="Liang C."/>
            <person name="Lipzen A."/>
            <person name="Lutzoni F."/>
            <person name="Magnuson J."/>
            <person name="Mondo S."/>
            <person name="Nolan M."/>
            <person name="Ohm R."/>
            <person name="Pangilinan J."/>
            <person name="Park H.-J."/>
            <person name="Ramirez L."/>
            <person name="Alfaro M."/>
            <person name="Sun H."/>
            <person name="Tritt A."/>
            <person name="Yoshinaga Y."/>
            <person name="Zwiers L.-H."/>
            <person name="Turgeon B."/>
            <person name="Goodwin S."/>
            <person name="Spatafora J."/>
            <person name="Crous P."/>
            <person name="Grigoriev I."/>
        </authorList>
    </citation>
    <scope>NUCLEOTIDE SEQUENCE</scope>
    <source>
        <strain evidence="3">CBS 269.34</strain>
    </source>
</reference>
<dbReference type="PANTHER" id="PTHR47843:SF2">
    <property type="entry name" value="BTB DOMAIN-CONTAINING PROTEIN"/>
    <property type="match status" value="1"/>
</dbReference>
<proteinExistence type="predicted"/>
<sequence length="284" mass="32502">MASSTGAMKTRGPSPITVGGRIVNLVNLKVGSEERIYPVNEDLLAYHSEYFRVLFKGPFREAKEKVSALPDIQCRTFEIFRDWLCSGRFPWEGSMTGSVPNLSKLRGYTAELALLAAHEHRAAEEIASDDDMENVEEYALDLFILADTYDIPRLRLDALISFFIVFAQDSTKTPSSNSIMLAVDCLPEGSPMRTIISDLFCVRVMGADLPKDYCLKLPDDFMFDVLKKMKDMLLYSLYPQTSTYQSFVAGHAEVRYIPWRRKPIRQNSPRMPRRKNRRPRLRPK</sequence>
<keyword evidence="4" id="KW-1185">Reference proteome</keyword>
<dbReference type="InterPro" id="IPR011333">
    <property type="entry name" value="SKP1/BTB/POZ_sf"/>
</dbReference>
<dbReference type="AlphaFoldDB" id="A0A6A6QGH7"/>
<gene>
    <name evidence="3" type="ORF">BU16DRAFT_133394</name>
</gene>
<dbReference type="OrthoDB" id="194443at2759"/>
<dbReference type="EMBL" id="MU004196">
    <property type="protein sequence ID" value="KAF2490743.1"/>
    <property type="molecule type" value="Genomic_DNA"/>
</dbReference>
<evidence type="ECO:0000256" key="1">
    <source>
        <dbReference type="SAM" id="MobiDB-lite"/>
    </source>
</evidence>
<dbReference type="Pfam" id="PF00651">
    <property type="entry name" value="BTB"/>
    <property type="match status" value="1"/>
</dbReference>
<dbReference type="Gene3D" id="3.30.710.10">
    <property type="entry name" value="Potassium Channel Kv1.1, Chain A"/>
    <property type="match status" value="1"/>
</dbReference>
<evidence type="ECO:0000259" key="2">
    <source>
        <dbReference type="PROSITE" id="PS50097"/>
    </source>
</evidence>
<protein>
    <recommendedName>
        <fullName evidence="2">BTB domain-containing protein</fullName>
    </recommendedName>
</protein>
<dbReference type="CDD" id="cd18186">
    <property type="entry name" value="BTB_POZ_ZBTB_KLHL-like"/>
    <property type="match status" value="1"/>
</dbReference>
<feature type="compositionally biased region" description="Basic residues" evidence="1">
    <location>
        <begin position="271"/>
        <end position="284"/>
    </location>
</feature>
<dbReference type="SUPFAM" id="SSF54695">
    <property type="entry name" value="POZ domain"/>
    <property type="match status" value="1"/>
</dbReference>
<evidence type="ECO:0000313" key="4">
    <source>
        <dbReference type="Proteomes" id="UP000799750"/>
    </source>
</evidence>
<name>A0A6A6QGH7_9PEZI</name>
<dbReference type="InterPro" id="IPR000210">
    <property type="entry name" value="BTB/POZ_dom"/>
</dbReference>
<accession>A0A6A6QGH7</accession>
<evidence type="ECO:0000313" key="3">
    <source>
        <dbReference type="EMBL" id="KAF2490743.1"/>
    </source>
</evidence>
<dbReference type="Proteomes" id="UP000799750">
    <property type="component" value="Unassembled WGS sequence"/>
</dbReference>
<feature type="domain" description="BTB" evidence="2">
    <location>
        <begin position="24"/>
        <end position="93"/>
    </location>
</feature>
<feature type="region of interest" description="Disordered" evidence="1">
    <location>
        <begin position="265"/>
        <end position="284"/>
    </location>
</feature>